<evidence type="ECO:0000313" key="1">
    <source>
        <dbReference type="EMBL" id="QKD83050.1"/>
    </source>
</evidence>
<keyword evidence="2" id="KW-1185">Reference proteome</keyword>
<reference evidence="1 2" key="1">
    <citation type="submission" date="2020-05" db="EMBL/GenBank/DDBJ databases">
        <title>Complete genome sequence of of a novel Thermoleptolyngbya strain isolated from hot springs of Ganzi, Sichuan China.</title>
        <authorList>
            <person name="Tang J."/>
            <person name="Daroch M."/>
            <person name="Li L."/>
            <person name="Waleron K."/>
            <person name="Waleron M."/>
            <person name="Waleron M."/>
        </authorList>
    </citation>
    <scope>NUCLEOTIDE SEQUENCE [LARGE SCALE GENOMIC DNA]</scope>
    <source>
        <strain evidence="1 2">PKUAC-SCTA183</strain>
    </source>
</reference>
<name>A0A6M8BFM2_9CYAN</name>
<dbReference type="KEGG" id="theu:HPC62_13360"/>
<sequence length="308" mass="35300">MSIAKFSVNQPKEIQQYYREQGYVIICKALKLDKIDVLLDLVEQKKRDRLFVFNSQDTHIPTRPRLTEAGFIENSMLNPANLKFSPRLSRAIESCLVDPTVAEILSVLSGDRAHVMIQNMLFDKSTGTIEHQDHYYLDADPPGNMVAAWYALENIQEDAGCFFVLPGSHRGRVISRANAKNFSDHEDYRKEIITLIHNSDYQYKAFPLEKGDVLFWHPYTIHGAYKNTNPQHSRKSLTAHFYPAQYKPLYAANAPKLHASINPRILMTGDAIAPYVDSFKTYLRFVANALRGRGPEMVMRRENYEEAA</sequence>
<keyword evidence="1" id="KW-0032">Aminotransferase</keyword>
<dbReference type="SUPFAM" id="SSF51197">
    <property type="entry name" value="Clavaminate synthase-like"/>
    <property type="match status" value="1"/>
</dbReference>
<dbReference type="Pfam" id="PF05721">
    <property type="entry name" value="PhyH"/>
    <property type="match status" value="1"/>
</dbReference>
<dbReference type="GO" id="GO:0016706">
    <property type="term" value="F:2-oxoglutarate-dependent dioxygenase activity"/>
    <property type="evidence" value="ECO:0007669"/>
    <property type="project" value="UniProtKB-ARBA"/>
</dbReference>
<dbReference type="RefSeq" id="WP_172356426.1">
    <property type="nucleotide sequence ID" value="NZ_CP053661.1"/>
</dbReference>
<organism evidence="1 2">
    <name type="scientific">Thermoleptolyngbya sichuanensis A183</name>
    <dbReference type="NCBI Taxonomy" id="2737172"/>
    <lineage>
        <taxon>Bacteria</taxon>
        <taxon>Bacillati</taxon>
        <taxon>Cyanobacteriota</taxon>
        <taxon>Cyanophyceae</taxon>
        <taxon>Oculatellales</taxon>
        <taxon>Oculatellaceae</taxon>
        <taxon>Thermoleptolyngbya</taxon>
        <taxon>Thermoleptolyngbya sichuanensis</taxon>
    </lineage>
</organism>
<keyword evidence="1" id="KW-0808">Transferase</keyword>
<dbReference type="GO" id="GO:0008483">
    <property type="term" value="F:transaminase activity"/>
    <property type="evidence" value="ECO:0007669"/>
    <property type="project" value="UniProtKB-KW"/>
</dbReference>
<accession>A0A6M8BFM2</accession>
<dbReference type="InterPro" id="IPR008775">
    <property type="entry name" value="Phytyl_CoA_dOase-like"/>
</dbReference>
<protein>
    <submittedName>
        <fullName evidence="1">Aminotransferase</fullName>
    </submittedName>
</protein>
<dbReference type="Gene3D" id="2.60.120.620">
    <property type="entry name" value="q2cbj1_9rhob like domain"/>
    <property type="match status" value="1"/>
</dbReference>
<dbReference type="PANTHER" id="PTHR20883">
    <property type="entry name" value="PHYTANOYL-COA DIOXYGENASE DOMAIN CONTAINING 1"/>
    <property type="match status" value="1"/>
</dbReference>
<dbReference type="PANTHER" id="PTHR20883:SF48">
    <property type="entry name" value="ECTOINE DIOXYGENASE"/>
    <property type="match status" value="1"/>
</dbReference>
<proteinExistence type="predicted"/>
<evidence type="ECO:0000313" key="2">
    <source>
        <dbReference type="Proteomes" id="UP000505210"/>
    </source>
</evidence>
<gene>
    <name evidence="1" type="ORF">HPC62_13360</name>
</gene>
<dbReference type="AlphaFoldDB" id="A0A6M8BFM2"/>
<dbReference type="Proteomes" id="UP000505210">
    <property type="component" value="Chromosome"/>
</dbReference>
<dbReference type="EMBL" id="CP053661">
    <property type="protein sequence ID" value="QKD83050.1"/>
    <property type="molecule type" value="Genomic_DNA"/>
</dbReference>
<dbReference type="GO" id="GO:0005506">
    <property type="term" value="F:iron ion binding"/>
    <property type="evidence" value="ECO:0007669"/>
    <property type="project" value="UniProtKB-ARBA"/>
</dbReference>